<name>H8GEA3_9PSEU</name>
<evidence type="ECO:0000313" key="3">
    <source>
        <dbReference type="Proteomes" id="UP000004705"/>
    </source>
</evidence>
<dbReference type="RefSeq" id="WP_005444680.1">
    <property type="nucleotide sequence ID" value="NZ_CM001466.1"/>
</dbReference>
<dbReference type="HOGENOM" id="CLU_143524_0_0_11"/>
<feature type="compositionally biased region" description="Basic and acidic residues" evidence="1">
    <location>
        <begin position="49"/>
        <end position="58"/>
    </location>
</feature>
<accession>H8GEA3</accession>
<dbReference type="EMBL" id="CM001466">
    <property type="protein sequence ID" value="EHY90985.1"/>
    <property type="molecule type" value="Genomic_DNA"/>
</dbReference>
<dbReference type="AlphaFoldDB" id="H8GEA3"/>
<keyword evidence="3" id="KW-1185">Reference proteome</keyword>
<dbReference type="OrthoDB" id="4565554at2"/>
<proteinExistence type="predicted"/>
<dbReference type="Proteomes" id="UP000004705">
    <property type="component" value="Chromosome"/>
</dbReference>
<feature type="compositionally biased region" description="Acidic residues" evidence="1">
    <location>
        <begin position="102"/>
        <end position="124"/>
    </location>
</feature>
<sequence length="161" mass="17023">MSDGSEPVTPPQDSGMPDSVETDPAALNSAEDLDEDRLRVDPLEEGMDPPEHWSEADRYGTTPFEQQQGESLEERVRQEVPDVSPDAGRAGTPESVAATPDGELDETVDDVTEATEPVPPEEDFLGSAEGAARGVGPAQNANQADGPVADARTPEDPETGR</sequence>
<evidence type="ECO:0008006" key="4">
    <source>
        <dbReference type="Google" id="ProtNLM"/>
    </source>
</evidence>
<organism evidence="2 3">
    <name type="scientific">Saccharomonospora azurea NA-128</name>
    <dbReference type="NCBI Taxonomy" id="882081"/>
    <lineage>
        <taxon>Bacteria</taxon>
        <taxon>Bacillati</taxon>
        <taxon>Actinomycetota</taxon>
        <taxon>Actinomycetes</taxon>
        <taxon>Pseudonocardiales</taxon>
        <taxon>Pseudonocardiaceae</taxon>
        <taxon>Saccharomonospora</taxon>
    </lineage>
</organism>
<gene>
    <name evidence="2" type="ORF">SacazDRAFT_04135</name>
</gene>
<reference evidence="2 3" key="1">
    <citation type="journal article" date="2012" name="Stand. Genomic Sci.">
        <title>Genome sequence of the soil bacterium Saccharomonospora azurea type strain (NA-128(T)).</title>
        <authorList>
            <person name="Klenk H.P."/>
            <person name="Held B."/>
            <person name="Lucas S."/>
            <person name="Lapidus A."/>
            <person name="Copeland A."/>
            <person name="Hammon N."/>
            <person name="Pitluck S."/>
            <person name="Goodwin L.A."/>
            <person name="Han C."/>
            <person name="Tapia R."/>
            <person name="Brambilla E.M."/>
            <person name="Potter G."/>
            <person name="Land M."/>
            <person name="Ivanova N."/>
            <person name="Rohde M."/>
            <person name="Goker M."/>
            <person name="Detter J.C."/>
            <person name="Kyrpides N.C."/>
            <person name="Woyke T."/>
        </authorList>
    </citation>
    <scope>NUCLEOTIDE SEQUENCE [LARGE SCALE GENOMIC DNA]</scope>
    <source>
        <strain evidence="2 3">NA-128</strain>
    </source>
</reference>
<feature type="compositionally biased region" description="Basic and acidic residues" evidence="1">
    <location>
        <begin position="152"/>
        <end position="161"/>
    </location>
</feature>
<protein>
    <recommendedName>
        <fullName evidence="4">DUF5709 domain-containing protein</fullName>
    </recommendedName>
</protein>
<evidence type="ECO:0000256" key="1">
    <source>
        <dbReference type="SAM" id="MobiDB-lite"/>
    </source>
</evidence>
<feature type="region of interest" description="Disordered" evidence="1">
    <location>
        <begin position="1"/>
        <end position="161"/>
    </location>
</feature>
<evidence type="ECO:0000313" key="2">
    <source>
        <dbReference type="EMBL" id="EHY90985.1"/>
    </source>
</evidence>